<keyword evidence="4" id="KW-0805">Transcription regulation</keyword>
<dbReference type="Gene3D" id="4.10.240.10">
    <property type="entry name" value="Zn(2)-C6 fungal-type DNA-binding domain"/>
    <property type="match status" value="1"/>
</dbReference>
<feature type="region of interest" description="Disordered" evidence="8">
    <location>
        <begin position="756"/>
        <end position="806"/>
    </location>
</feature>
<comment type="subcellular location">
    <subcellularLocation>
        <location evidence="1">Nucleus</location>
    </subcellularLocation>
</comment>
<protein>
    <submittedName>
        <fullName evidence="10">Fungal-specific transcription factor</fullName>
    </submittedName>
</protein>
<dbReference type="SMART" id="SM00066">
    <property type="entry name" value="GAL4"/>
    <property type="match status" value="1"/>
</dbReference>
<dbReference type="InterPro" id="IPR051615">
    <property type="entry name" value="Transcr_Regulatory_Elem"/>
</dbReference>
<evidence type="ECO:0000256" key="1">
    <source>
        <dbReference type="ARBA" id="ARBA00004123"/>
    </source>
</evidence>
<keyword evidence="5" id="KW-0238">DNA-binding</keyword>
<dbReference type="GO" id="GO:0003677">
    <property type="term" value="F:DNA binding"/>
    <property type="evidence" value="ECO:0007669"/>
    <property type="project" value="UniProtKB-KW"/>
</dbReference>
<comment type="caution">
    <text evidence="10">The sequence shown here is derived from an EMBL/GenBank/DDBJ whole genome shotgun (WGS) entry which is preliminary data.</text>
</comment>
<dbReference type="GO" id="GO:0006351">
    <property type="term" value="P:DNA-templated transcription"/>
    <property type="evidence" value="ECO:0007669"/>
    <property type="project" value="InterPro"/>
</dbReference>
<dbReference type="InterPro" id="IPR007219">
    <property type="entry name" value="XnlR_reg_dom"/>
</dbReference>
<keyword evidence="7" id="KW-0539">Nucleus</keyword>
<feature type="compositionally biased region" description="Polar residues" evidence="8">
    <location>
        <begin position="771"/>
        <end position="792"/>
    </location>
</feature>
<evidence type="ECO:0000256" key="5">
    <source>
        <dbReference type="ARBA" id="ARBA00023125"/>
    </source>
</evidence>
<feature type="region of interest" description="Disordered" evidence="8">
    <location>
        <begin position="1"/>
        <end position="39"/>
    </location>
</feature>
<dbReference type="InterPro" id="IPR001138">
    <property type="entry name" value="Zn2Cys6_DnaBD"/>
</dbReference>
<dbReference type="AlphaFoldDB" id="A0AAJ0BBP3"/>
<feature type="region of interest" description="Disordered" evidence="8">
    <location>
        <begin position="110"/>
        <end position="164"/>
    </location>
</feature>
<dbReference type="SMART" id="SM00906">
    <property type="entry name" value="Fungal_trans"/>
    <property type="match status" value="1"/>
</dbReference>
<keyword evidence="6" id="KW-0804">Transcription</keyword>
<dbReference type="CDD" id="cd12148">
    <property type="entry name" value="fungal_TF_MHR"/>
    <property type="match status" value="1"/>
</dbReference>
<dbReference type="PROSITE" id="PS50048">
    <property type="entry name" value="ZN2_CY6_FUNGAL_2"/>
    <property type="match status" value="1"/>
</dbReference>
<feature type="compositionally biased region" description="Basic and acidic residues" evidence="8">
    <location>
        <begin position="122"/>
        <end position="131"/>
    </location>
</feature>
<evidence type="ECO:0000259" key="9">
    <source>
        <dbReference type="PROSITE" id="PS50048"/>
    </source>
</evidence>
<dbReference type="InterPro" id="IPR036864">
    <property type="entry name" value="Zn2-C6_fun-type_DNA-bd_sf"/>
</dbReference>
<dbReference type="CDD" id="cd00067">
    <property type="entry name" value="GAL4"/>
    <property type="match status" value="1"/>
</dbReference>
<gene>
    <name evidence="10" type="ORF">QBC47DRAFT_50158</name>
</gene>
<evidence type="ECO:0000313" key="10">
    <source>
        <dbReference type="EMBL" id="KAK1752961.1"/>
    </source>
</evidence>
<evidence type="ECO:0000256" key="6">
    <source>
        <dbReference type="ARBA" id="ARBA00023163"/>
    </source>
</evidence>
<evidence type="ECO:0000256" key="7">
    <source>
        <dbReference type="ARBA" id="ARBA00023242"/>
    </source>
</evidence>
<feature type="region of interest" description="Disordered" evidence="8">
    <location>
        <begin position="824"/>
        <end position="905"/>
    </location>
</feature>
<evidence type="ECO:0000256" key="3">
    <source>
        <dbReference type="ARBA" id="ARBA00022833"/>
    </source>
</evidence>
<dbReference type="PANTHER" id="PTHR31313">
    <property type="entry name" value="TY1 ENHANCER ACTIVATOR"/>
    <property type="match status" value="1"/>
</dbReference>
<evidence type="ECO:0000256" key="2">
    <source>
        <dbReference type="ARBA" id="ARBA00022723"/>
    </source>
</evidence>
<dbReference type="Proteomes" id="UP001239445">
    <property type="component" value="Unassembled WGS sequence"/>
</dbReference>
<dbReference type="EMBL" id="MU839838">
    <property type="protein sequence ID" value="KAK1752961.1"/>
    <property type="molecule type" value="Genomic_DNA"/>
</dbReference>
<keyword evidence="3" id="KW-0862">Zinc</keyword>
<keyword evidence="11" id="KW-1185">Reference proteome</keyword>
<keyword evidence="2" id="KW-0479">Metal-binding</keyword>
<evidence type="ECO:0000256" key="8">
    <source>
        <dbReference type="SAM" id="MobiDB-lite"/>
    </source>
</evidence>
<sequence>MTGAPAARRKHRASSSEDSTRDYASPSPDTQRPGKQQIRHRASVACASCRERRIRCVVPPGHTECAQCSRTGTECIIKNDDERRRPISKAYMSSLSNRIALLEGMLKERGVVPPPAVHPPKTRQEAARQQEEQQQVAAAGQAPDAGRAGSVDQPPTPPSSIDEEVLTKLKREGSVGPMHTPQLCLMEPSLLDFEPKHDSDVRYLLSPQGRLFFDQSAGRVRFFGSTANIHVYAESSCPLANRDAPEQTRKADRAIRALGSATHDYLMACFWDHFNTTHQIVDQATFEADRVSQDPKFYSPFLHMAMLAGGYRFADRTRDDVRRLTLGNWESSLHREAKAMIDMELEKPGDVSSVQALLILADLECGVGRDTQGWMYSGMANRLAYDIGLHVSCTATISETERRVRCQVMTACVMMDRQLSVFLGRPTGIMTQDVGVEAAPKEYSLEAALFGDFTKPALNDGVVHRHLMELLALAGSVTDTYNLSSNPAEAAVGLQSRYLQAITLDRQLQNWYRCLPSHLAWNPTNVKAAPLSYFLLHQQFHVCMILLHRPWARYGPTDGVDGNRYPSPASSGSDAGFSSASFFGAPQVAEDDRVSLARSTCTHHAIRIARIFWQHRQRFDCKKIGLVAVQHAGTAALALMGALAHQSKELDHQSNLRYLQVLSSAIYDMSQTYHPAARMYHLLKSMLVDIRKEMVQSRPFDTDLMMRQFRQSVSAGMTSYPSNPWGGSAAVNMYPVLPVIQETATDAEYVQVAKKRRLSERRPSELELTSQSLFGNFTYPSPPNTSQSQSALTEKEESVPPTGEETFDFDFDFLSGTVVDLNHPAEVDVSEPKPVGSPAPEVPSEESEKQVEAAVAEDAPPAPELKREVDESPEMTIEEWLSEPRGITPQQGGTDTLGKDSNSEMDWMTEGQQGEERDGMGLKELVQSVETAVEEKPARRFELDFLRI</sequence>
<feature type="domain" description="Zn(2)-C6 fungal-type" evidence="9">
    <location>
        <begin position="45"/>
        <end position="77"/>
    </location>
</feature>
<dbReference type="SUPFAM" id="SSF57701">
    <property type="entry name" value="Zn2/Cys6 DNA-binding domain"/>
    <property type="match status" value="1"/>
</dbReference>
<organism evidence="10 11">
    <name type="scientific">Echria macrotheca</name>
    <dbReference type="NCBI Taxonomy" id="438768"/>
    <lineage>
        <taxon>Eukaryota</taxon>
        <taxon>Fungi</taxon>
        <taxon>Dikarya</taxon>
        <taxon>Ascomycota</taxon>
        <taxon>Pezizomycotina</taxon>
        <taxon>Sordariomycetes</taxon>
        <taxon>Sordariomycetidae</taxon>
        <taxon>Sordariales</taxon>
        <taxon>Schizotheciaceae</taxon>
        <taxon>Echria</taxon>
    </lineage>
</organism>
<proteinExistence type="predicted"/>
<evidence type="ECO:0000256" key="4">
    <source>
        <dbReference type="ARBA" id="ARBA00023015"/>
    </source>
</evidence>
<dbReference type="GO" id="GO:0005634">
    <property type="term" value="C:nucleus"/>
    <property type="evidence" value="ECO:0007669"/>
    <property type="project" value="UniProtKB-SubCell"/>
</dbReference>
<reference evidence="10" key="1">
    <citation type="submission" date="2023-06" db="EMBL/GenBank/DDBJ databases">
        <title>Genome-scale phylogeny and comparative genomics of the fungal order Sordariales.</title>
        <authorList>
            <consortium name="Lawrence Berkeley National Laboratory"/>
            <person name="Hensen N."/>
            <person name="Bonometti L."/>
            <person name="Westerberg I."/>
            <person name="Brannstrom I.O."/>
            <person name="Guillou S."/>
            <person name="Cros-Aarteil S."/>
            <person name="Calhoun S."/>
            <person name="Haridas S."/>
            <person name="Kuo A."/>
            <person name="Mondo S."/>
            <person name="Pangilinan J."/>
            <person name="Riley R."/>
            <person name="Labutti K."/>
            <person name="Andreopoulos B."/>
            <person name="Lipzen A."/>
            <person name="Chen C."/>
            <person name="Yanf M."/>
            <person name="Daum C."/>
            <person name="Ng V."/>
            <person name="Clum A."/>
            <person name="Steindorff A."/>
            <person name="Ohm R."/>
            <person name="Martin F."/>
            <person name="Silar P."/>
            <person name="Natvig D."/>
            <person name="Lalanne C."/>
            <person name="Gautier V."/>
            <person name="Ament-Velasquez S.L."/>
            <person name="Kruys A."/>
            <person name="Hutchinson M.I."/>
            <person name="Powell A.J."/>
            <person name="Barry K."/>
            <person name="Miller A.N."/>
            <person name="Grigoriev I.V."/>
            <person name="Debuchy R."/>
            <person name="Gladieux P."/>
            <person name="Thoren M.H."/>
            <person name="Johannesson H."/>
        </authorList>
    </citation>
    <scope>NUCLEOTIDE SEQUENCE</scope>
    <source>
        <strain evidence="10">PSN4</strain>
    </source>
</reference>
<name>A0AAJ0BBP3_9PEZI</name>
<dbReference type="PANTHER" id="PTHR31313:SF81">
    <property type="entry name" value="TY1 ENHANCER ACTIVATOR"/>
    <property type="match status" value="1"/>
</dbReference>
<feature type="compositionally biased region" description="Acidic residues" evidence="8">
    <location>
        <begin position="871"/>
        <end position="881"/>
    </location>
</feature>
<dbReference type="Pfam" id="PF00172">
    <property type="entry name" value="Zn_clus"/>
    <property type="match status" value="1"/>
</dbReference>
<dbReference type="GO" id="GO:0000981">
    <property type="term" value="F:DNA-binding transcription factor activity, RNA polymerase II-specific"/>
    <property type="evidence" value="ECO:0007669"/>
    <property type="project" value="InterPro"/>
</dbReference>
<dbReference type="PROSITE" id="PS00463">
    <property type="entry name" value="ZN2_CY6_FUNGAL_1"/>
    <property type="match status" value="1"/>
</dbReference>
<feature type="compositionally biased region" description="Low complexity" evidence="8">
    <location>
        <begin position="132"/>
        <end position="149"/>
    </location>
</feature>
<accession>A0AAJ0BBP3</accession>
<dbReference type="GO" id="GO:0008270">
    <property type="term" value="F:zinc ion binding"/>
    <property type="evidence" value="ECO:0007669"/>
    <property type="project" value="InterPro"/>
</dbReference>
<evidence type="ECO:0000313" key="11">
    <source>
        <dbReference type="Proteomes" id="UP001239445"/>
    </source>
</evidence>
<dbReference type="Pfam" id="PF04082">
    <property type="entry name" value="Fungal_trans"/>
    <property type="match status" value="1"/>
</dbReference>